<dbReference type="EMBL" id="JARJCW010000018">
    <property type="protein sequence ID" value="KAJ7214878.1"/>
    <property type="molecule type" value="Genomic_DNA"/>
</dbReference>
<keyword evidence="3" id="KW-1185">Reference proteome</keyword>
<name>A0AAD6VJM1_9AGAR</name>
<feature type="region of interest" description="Disordered" evidence="1">
    <location>
        <begin position="242"/>
        <end position="286"/>
    </location>
</feature>
<protein>
    <submittedName>
        <fullName evidence="2">Uncharacterized protein</fullName>
    </submittedName>
</protein>
<proteinExistence type="predicted"/>
<reference evidence="2" key="1">
    <citation type="submission" date="2023-03" db="EMBL/GenBank/DDBJ databases">
        <title>Massive genome expansion in bonnet fungi (Mycena s.s.) driven by repeated elements and novel gene families across ecological guilds.</title>
        <authorList>
            <consortium name="Lawrence Berkeley National Laboratory"/>
            <person name="Harder C.B."/>
            <person name="Miyauchi S."/>
            <person name="Viragh M."/>
            <person name="Kuo A."/>
            <person name="Thoen E."/>
            <person name="Andreopoulos B."/>
            <person name="Lu D."/>
            <person name="Skrede I."/>
            <person name="Drula E."/>
            <person name="Henrissat B."/>
            <person name="Morin E."/>
            <person name="Kohler A."/>
            <person name="Barry K."/>
            <person name="LaButti K."/>
            <person name="Morin E."/>
            <person name="Salamov A."/>
            <person name="Lipzen A."/>
            <person name="Mereny Z."/>
            <person name="Hegedus B."/>
            <person name="Baldrian P."/>
            <person name="Stursova M."/>
            <person name="Weitz H."/>
            <person name="Taylor A."/>
            <person name="Grigoriev I.V."/>
            <person name="Nagy L.G."/>
            <person name="Martin F."/>
            <person name="Kauserud H."/>
        </authorList>
    </citation>
    <scope>NUCLEOTIDE SEQUENCE</scope>
    <source>
        <strain evidence="2">9144</strain>
    </source>
</reference>
<sequence>MFKPSRLITLKDSIFLTCLSLPFLAPVRSQLGVARAWDATSDKDHPEDVHATERIELADNGAAGVRDKLATSPSRNLLSHQPQPQPQDASGCAVHGLSPPLLADTSLEPRGHYQFGATQTAVARTRPRSSCSCRSEFEDKLFKSGTRARRPRPLRTATASLSVLTSLFGAACRGDHVVSAFSDPIYVLQCLADLPGVGKDQFLTSREYFPSQHIGDAFCEPYMESKEYAHPRYGYAGYPGSSDSMASSGSASPGHRFRERGASVSADSDSDHADTHRRPGSRYTVDAHASYNTSLDSMSTAAGRGLGFPAHGRVPVLRRMCAPARAEAGHRLGPPQRRALHARRIPRALRLARQPQPPRAPAPYDPYAPYAATRTPALGDPSRWPQVFTLRGREARGREEAGHGVPLLPRAQDRDCLGLLPRPSMGPSKVSESVTSEDVDIENTPFELEAVFPGRSLERQNMAPYEAYCLGCANSQCARL</sequence>
<evidence type="ECO:0000313" key="3">
    <source>
        <dbReference type="Proteomes" id="UP001219525"/>
    </source>
</evidence>
<evidence type="ECO:0000313" key="2">
    <source>
        <dbReference type="EMBL" id="KAJ7214878.1"/>
    </source>
</evidence>
<organism evidence="2 3">
    <name type="scientific">Mycena pura</name>
    <dbReference type="NCBI Taxonomy" id="153505"/>
    <lineage>
        <taxon>Eukaryota</taxon>
        <taxon>Fungi</taxon>
        <taxon>Dikarya</taxon>
        <taxon>Basidiomycota</taxon>
        <taxon>Agaricomycotina</taxon>
        <taxon>Agaricomycetes</taxon>
        <taxon>Agaricomycetidae</taxon>
        <taxon>Agaricales</taxon>
        <taxon>Marasmiineae</taxon>
        <taxon>Mycenaceae</taxon>
        <taxon>Mycena</taxon>
    </lineage>
</organism>
<feature type="region of interest" description="Disordered" evidence="1">
    <location>
        <begin position="73"/>
        <end position="94"/>
    </location>
</feature>
<evidence type="ECO:0000256" key="1">
    <source>
        <dbReference type="SAM" id="MobiDB-lite"/>
    </source>
</evidence>
<gene>
    <name evidence="2" type="ORF">GGX14DRAFT_562909</name>
</gene>
<dbReference type="Proteomes" id="UP001219525">
    <property type="component" value="Unassembled WGS sequence"/>
</dbReference>
<dbReference type="AlphaFoldDB" id="A0AAD6VJM1"/>
<comment type="caution">
    <text evidence="2">The sequence shown here is derived from an EMBL/GenBank/DDBJ whole genome shotgun (WGS) entry which is preliminary data.</text>
</comment>
<accession>A0AAD6VJM1</accession>
<feature type="compositionally biased region" description="Low complexity" evidence="1">
    <location>
        <begin position="242"/>
        <end position="254"/>
    </location>
</feature>
<feature type="compositionally biased region" description="Polar residues" evidence="1">
    <location>
        <begin position="73"/>
        <end position="88"/>
    </location>
</feature>